<sequence length="158" mass="18019">MEESGFPLLIRVPFLLFCSSKHWDTALDVTWMSSRREATCIGATDLVQRDRSLGPKYGRVRVCARANSHHLSEPLYMLHHMATIPSRVCRICTREVSDTAMQAICYLVNRHSTEDRHLLGSSAIECSETYKTDRRPRKRRPKANLDPSIDGLFLDTGI</sequence>
<evidence type="ECO:0000313" key="2">
    <source>
        <dbReference type="Proteomes" id="UP000800092"/>
    </source>
</evidence>
<evidence type="ECO:0000313" key="1">
    <source>
        <dbReference type="EMBL" id="KAF2232042.1"/>
    </source>
</evidence>
<protein>
    <submittedName>
        <fullName evidence="1">Uncharacterized protein</fullName>
    </submittedName>
</protein>
<dbReference type="AlphaFoldDB" id="A0A6A6H247"/>
<keyword evidence="2" id="KW-1185">Reference proteome</keyword>
<organism evidence="1 2">
    <name type="scientific">Viridothelium virens</name>
    <name type="common">Speckled blister lichen</name>
    <name type="synonym">Trypethelium virens</name>
    <dbReference type="NCBI Taxonomy" id="1048519"/>
    <lineage>
        <taxon>Eukaryota</taxon>
        <taxon>Fungi</taxon>
        <taxon>Dikarya</taxon>
        <taxon>Ascomycota</taxon>
        <taxon>Pezizomycotina</taxon>
        <taxon>Dothideomycetes</taxon>
        <taxon>Dothideomycetes incertae sedis</taxon>
        <taxon>Trypetheliales</taxon>
        <taxon>Trypetheliaceae</taxon>
        <taxon>Viridothelium</taxon>
    </lineage>
</organism>
<name>A0A6A6H247_VIRVR</name>
<accession>A0A6A6H247</accession>
<reference evidence="1" key="1">
    <citation type="journal article" date="2020" name="Stud. Mycol.">
        <title>101 Dothideomycetes genomes: a test case for predicting lifestyles and emergence of pathogens.</title>
        <authorList>
            <person name="Haridas S."/>
            <person name="Albert R."/>
            <person name="Binder M."/>
            <person name="Bloem J."/>
            <person name="Labutti K."/>
            <person name="Salamov A."/>
            <person name="Andreopoulos B."/>
            <person name="Baker S."/>
            <person name="Barry K."/>
            <person name="Bills G."/>
            <person name="Bluhm B."/>
            <person name="Cannon C."/>
            <person name="Castanera R."/>
            <person name="Culley D."/>
            <person name="Daum C."/>
            <person name="Ezra D."/>
            <person name="Gonzalez J."/>
            <person name="Henrissat B."/>
            <person name="Kuo A."/>
            <person name="Liang C."/>
            <person name="Lipzen A."/>
            <person name="Lutzoni F."/>
            <person name="Magnuson J."/>
            <person name="Mondo S."/>
            <person name="Nolan M."/>
            <person name="Ohm R."/>
            <person name="Pangilinan J."/>
            <person name="Park H.-J."/>
            <person name="Ramirez L."/>
            <person name="Alfaro M."/>
            <person name="Sun H."/>
            <person name="Tritt A."/>
            <person name="Yoshinaga Y."/>
            <person name="Zwiers L.-H."/>
            <person name="Turgeon B."/>
            <person name="Goodwin S."/>
            <person name="Spatafora J."/>
            <person name="Crous P."/>
            <person name="Grigoriev I."/>
        </authorList>
    </citation>
    <scope>NUCLEOTIDE SEQUENCE</scope>
    <source>
        <strain evidence="1">Tuck. ex Michener</strain>
    </source>
</reference>
<feature type="non-terminal residue" evidence="1">
    <location>
        <position position="158"/>
    </location>
</feature>
<proteinExistence type="predicted"/>
<gene>
    <name evidence="1" type="ORF">EV356DRAFT_506239</name>
</gene>
<dbReference type="Proteomes" id="UP000800092">
    <property type="component" value="Unassembled WGS sequence"/>
</dbReference>
<dbReference type="EMBL" id="ML991820">
    <property type="protein sequence ID" value="KAF2232042.1"/>
    <property type="molecule type" value="Genomic_DNA"/>
</dbReference>